<evidence type="ECO:0000256" key="1">
    <source>
        <dbReference type="SAM" id="MobiDB-lite"/>
    </source>
</evidence>
<accession>A0ABY9U296</accession>
<keyword evidence="3" id="KW-1185">Reference proteome</keyword>
<dbReference type="Proteomes" id="UP001249394">
    <property type="component" value="Chromosome"/>
</dbReference>
<organism evidence="2 3">
    <name type="scientific">Streptomyces violaceus</name>
    <name type="common">Streptomyces venezuelae</name>
    <dbReference type="NCBI Taxonomy" id="1936"/>
    <lineage>
        <taxon>Bacteria</taxon>
        <taxon>Bacillati</taxon>
        <taxon>Actinomycetota</taxon>
        <taxon>Actinomycetes</taxon>
        <taxon>Kitasatosporales</taxon>
        <taxon>Streptomycetaceae</taxon>
        <taxon>Streptomyces</taxon>
    </lineage>
</organism>
<proteinExistence type="predicted"/>
<evidence type="ECO:0000313" key="2">
    <source>
        <dbReference type="EMBL" id="WND15975.1"/>
    </source>
</evidence>
<dbReference type="EMBL" id="CP134213">
    <property type="protein sequence ID" value="WND15975.1"/>
    <property type="molecule type" value="Genomic_DNA"/>
</dbReference>
<gene>
    <name evidence="2" type="ORF">RI060_00755</name>
</gene>
<reference evidence="2 3" key="1">
    <citation type="submission" date="2023-09" db="EMBL/GenBank/DDBJ databases">
        <title>The genome sequence of Streptomyces anthocyanicus.</title>
        <authorList>
            <person name="Mo P."/>
        </authorList>
    </citation>
    <scope>NUCLEOTIDE SEQUENCE [LARGE SCALE GENOMIC DNA]</scope>
    <source>
        <strain evidence="2 3">JCM 4387</strain>
    </source>
</reference>
<name>A0ABY9U296_STRVL</name>
<evidence type="ECO:0000313" key="3">
    <source>
        <dbReference type="Proteomes" id="UP001249394"/>
    </source>
</evidence>
<feature type="region of interest" description="Disordered" evidence="1">
    <location>
        <begin position="129"/>
        <end position="162"/>
    </location>
</feature>
<protein>
    <submittedName>
        <fullName evidence="2">Uncharacterized protein</fullName>
    </submittedName>
</protein>
<sequence length="269" mass="27682">MITERSRAAHCASAELLASRALEALKGAGGSTIVASLLQEAAGADGTTGATGLVTATGAVRQLGADALAAYVLTGQTPAPEESAAVRLTLAALPPAPRPPAAPPRGPEPPWIRAWIDWGLVTLLARLAPGTPQASPPMPSGPPHCDSTVPRHHSATRTPQGGSGEGWVPWALRMGQLASLALPGLDTLVHEAARSGAEALARGATRSLLRRDFVTAARVTRWLAWLAADNVALPLDAALLVEDIALRGGGNRCLLDVEICHHMLGLEGV</sequence>